<dbReference type="PANTHER" id="PTHR11219:SF63">
    <property type="entry name" value="TENEURIN-3 ISOFORM X1"/>
    <property type="match status" value="1"/>
</dbReference>
<dbReference type="Pfam" id="PF23538">
    <property type="entry name" value="Teneurin_ABD"/>
    <property type="match status" value="1"/>
</dbReference>
<dbReference type="InterPro" id="IPR056822">
    <property type="entry name" value="TEN_NHL"/>
</dbReference>
<dbReference type="InterPro" id="IPR056823">
    <property type="entry name" value="TEN-like_YD-shell"/>
</dbReference>
<evidence type="ECO:0000256" key="1">
    <source>
        <dbReference type="ARBA" id="ARBA00022536"/>
    </source>
</evidence>
<feature type="domain" description="Teneurin-like YD-shell" evidence="6">
    <location>
        <begin position="1015"/>
        <end position="1899"/>
    </location>
</feature>
<keyword evidence="8" id="KW-1185">Reference proteome</keyword>
<reference evidence="7 8" key="1">
    <citation type="journal article" date="2021" name="Sci. Rep.">
        <title>Chromosome anchoring in Senegalese sole (Solea senegalensis) reveals sex-associated markers and genome rearrangements in flatfish.</title>
        <authorList>
            <person name="Guerrero-Cozar I."/>
            <person name="Gomez-Garrido J."/>
            <person name="Berbel C."/>
            <person name="Martinez-Blanch J.F."/>
            <person name="Alioto T."/>
            <person name="Claros M.G."/>
            <person name="Gagnaire P.A."/>
            <person name="Manchado M."/>
        </authorList>
    </citation>
    <scope>NUCLEOTIDE SEQUENCE [LARGE SCALE GENOMIC DNA]</scope>
    <source>
        <strain evidence="7">Sse05_10M</strain>
    </source>
</reference>
<dbReference type="Pfam" id="PF25023">
    <property type="entry name" value="TEN_YD-shell"/>
    <property type="match status" value="1"/>
</dbReference>
<dbReference type="InterPro" id="IPR022385">
    <property type="entry name" value="Rhs_assc_core"/>
</dbReference>
<dbReference type="PANTHER" id="PTHR11219">
    <property type="entry name" value="TENEURIN AND N-ACETYLGLUCOSAMINE-1-PHOSPHODIESTER ALPHA-N-ACETYLGLUCOSAMINIDASE"/>
    <property type="match status" value="1"/>
</dbReference>
<evidence type="ECO:0000259" key="5">
    <source>
        <dbReference type="Pfam" id="PF25021"/>
    </source>
</evidence>
<keyword evidence="3" id="KW-1015">Disulfide bond</keyword>
<dbReference type="Pfam" id="PF25021">
    <property type="entry name" value="TEN_NHL"/>
    <property type="match status" value="1"/>
</dbReference>
<dbReference type="GO" id="GO:0046982">
    <property type="term" value="F:protein heterodimerization activity"/>
    <property type="evidence" value="ECO:0007669"/>
    <property type="project" value="TreeGrafter"/>
</dbReference>
<dbReference type="Pfam" id="PF15636">
    <property type="entry name" value="Tox-GHH"/>
    <property type="match status" value="1"/>
</dbReference>
<name>A0AAV6SKD1_SOLSE</name>
<keyword evidence="1" id="KW-0245">EGF-like domain</keyword>
<dbReference type="FunFam" id="2.180.10.10:FF:000001">
    <property type="entry name" value="Teneurin transmembrane protein 4"/>
    <property type="match status" value="1"/>
</dbReference>
<organism evidence="7 8">
    <name type="scientific">Solea senegalensis</name>
    <name type="common">Senegalese sole</name>
    <dbReference type="NCBI Taxonomy" id="28829"/>
    <lineage>
        <taxon>Eukaryota</taxon>
        <taxon>Metazoa</taxon>
        <taxon>Chordata</taxon>
        <taxon>Craniata</taxon>
        <taxon>Vertebrata</taxon>
        <taxon>Euteleostomi</taxon>
        <taxon>Actinopterygii</taxon>
        <taxon>Neopterygii</taxon>
        <taxon>Teleostei</taxon>
        <taxon>Neoteleostei</taxon>
        <taxon>Acanthomorphata</taxon>
        <taxon>Carangaria</taxon>
        <taxon>Pleuronectiformes</taxon>
        <taxon>Pleuronectoidei</taxon>
        <taxon>Soleidae</taxon>
        <taxon>Solea</taxon>
    </lineage>
</organism>
<feature type="domain" description="Teneurin NHL" evidence="5">
    <location>
        <begin position="639"/>
        <end position="1003"/>
    </location>
</feature>
<evidence type="ECO:0000256" key="3">
    <source>
        <dbReference type="ARBA" id="ARBA00023157"/>
    </source>
</evidence>
<sequence length="2204" mass="248479">MSWMFPFLAVWACQQSKETVFERFILGESNQPLLSESEDVIRAALRNLDKSVEDSVCKYTHERRCVAYKEDETLVSATFLYLSARIISKVMLKLGKKLRLKQCKNNKQMFSEKMRRGVSYCVTVTLDFPLRICILHSEEDEEVEVEVVVKEKKYCRWNVSFFVSQLSHMCIYLPKVSVRCSWHLFKLPLSHFNASIKHGCTGTLQCMGMKAIYTGPWGENDSFIDRDNCYKLRCATLSEMVLYIITTVYEILKAACRALDELCPRHLLSFHTECCNVSVSHFRCRVSAISCFSSRLMSQRACIVEVWVCNASDKGECEGHICCTRAGRTCSNSWDLEPVVTQGSYISCTSVSLLVDPICVPTIASATATTNTFTCVMEAPFIFSHVDPNMEVHPTTKHYHVFSRFVTRKSPVFTHLRRRMTTPLLSKDPEVFLHNLHLVFWLLGKVYQEPLAVPLNQKEELHQNYLQSGPRESPFLSGLGFHSLHSGFLEDSTAKLLKQTTAVPPTHSVSSPPTFSPPSFLLKSDSCAYRLLKLNLLASAASRTRRNILDTYTPNCCTFVWDVTHIYPWKLPSKSIISSAAVGLKGLVWGHPSGGQNLLPLVASLQGRVHWAQDEEKIGDGSGILYKGSGENQFISLQPPVIATVMGNGRRRSISCPSCNGQAQGNKLLAPVALAWGIDGSLYVGDFNYIRRIFPSGNVTSIMELRNKDFRHSNNPAHRYYLATNPVSGQLYVSDTNSRRIYRPKTLTGTKDLQSNAEVVAGTGEHCLPFDENHCGDGGKAPEASLTGPKGIAVDKNGLIYFVDGTTIRKVDQNGIISTFLGSNDLTSARPLTCDNSMDINQVILEWPTDLAVSPMDNSLYVLDNNIVLRITENGQVSIAAGRPVHCPLAGLERGVAGGRRAQLTPLESAVSIAISFHGAIYIAETDERKMSKIRKVSVDGEITHLAGVPSDCDCKNDANCDCYQTGDGYAKDARLNAPSSLVAAPDGTLYVADLGNIRIRAIYKNGPTLTSSAGTYEVASPDAQELYMFDSNGTHQHTASLLTGDLKYTFSYSTENDITAVTDSSGNTLRIRRDPNRMPVRIVAPDNQVIWLTMGTNSRLKTLTTQGQELVLLTYHGNNGLLATKTSEIGWTTFYDYDSEGRLMNVTFPTGMVNNLYADINSALTVDVESSTTEEEISITTNSSTIRAFYTLAQDQCRSSYQVGFDNSLRITYANGMDTHYQTEPHILAGAANPTVARRNMSLPGESGQNLVEWRFRKEQARGKVIVFGRKLRVNGRNILSVDYDRTLRTEKIYDDHRKFLLKIIYDTAGHPVLWVPSSKLLPVNVSRTSSGQISALQRGPTTERLEYDSQGRLVSRVFADGKIWSYTYLEQSMVLLLHSQRQYIFDFDSLDRLSAVTMPSVARYTMQTIRSVGYYRNLYHPPESNASVAVDYSEDGLLLRVAHLGTGRRVLYRYRRQNKLSEMLYDSTRVSFTYDEMAGVLKTVNLQNEGFICSIRYRQVGPLVDRQIFRFSEDGMVNARFDYTYDSSLRVTSVQGVINETPLPIDLYQFDDISGKIEQFGKFGVIYYDINQIISTAVMTYTKHFDAHGRIKEIQYEIFRSLMYWITFQYDDVGRVTKREIKIGPFANTTKYSYEYDVDGQLQTVYLNDKVMWRYTYDLNGNLHLLNAGNSARLLPLRYDLRDRITRLGDIQYRMDEDGFLRQRGAEIFEYNSKGLLVRVYSKSGGWTIQYRYDGLGRRVSTKTSLGQHLQYFYADLSYPARITHVYNHSSSEITSFYYDLQGHLFAMEISSGEEFYIACDNTGTPLAVFTSNGLLVKQLQYTAYGEIYFDSNPDFQLVLGFHGGLYDPLTKLLHFGERDYDIMSGRWTVPDVSTWKNIGKEPAPFNLYMFRNNNPISRVHEVREYVADVNSWLVTFGFHLHNTIPGFPVPKFDLSLPSYELRKSQLWDDLPSISGVQQEVTRQAHSLLSFERLPEVHLSRGRRGEKSWLWFSAAMSPIGRAVMFAIYKGSIRTHTLNVASEDCIKVATILNNAFYLEDLHFTIEGRDTHYFVKPGLPDADLAALHLTSGHKTLENGVNVTVSQSTTVMDSRTRRFADVEVRAGALALHIRYGSTVDEEKARVVELARQRALAGAWAREQQRVRDGEEGVRPWTEGEKRQLLSSGKVLGYDGYYVLSIEQYPELADSANNIHFLRQSEIGKR</sequence>
<dbReference type="NCBIfam" id="TIGR03696">
    <property type="entry name" value="Rhs_assc_core"/>
    <property type="match status" value="1"/>
</dbReference>
<dbReference type="InterPro" id="IPR051216">
    <property type="entry name" value="Teneurin"/>
</dbReference>
<dbReference type="GO" id="GO:0007157">
    <property type="term" value="P:heterophilic cell-cell adhesion via plasma membrane cell adhesion molecules"/>
    <property type="evidence" value="ECO:0007669"/>
    <property type="project" value="TreeGrafter"/>
</dbReference>
<dbReference type="FunFam" id="2.120.10.30:FF:000005">
    <property type="entry name" value="Teneurin transmembrane protein 4"/>
    <property type="match status" value="1"/>
</dbReference>
<protein>
    <submittedName>
        <fullName evidence="7">Teneurin-3-like isoform X1</fullName>
    </submittedName>
</protein>
<evidence type="ECO:0000313" key="8">
    <source>
        <dbReference type="Proteomes" id="UP000693946"/>
    </source>
</evidence>
<evidence type="ECO:0000259" key="4">
    <source>
        <dbReference type="Pfam" id="PF15636"/>
    </source>
</evidence>
<accession>A0AAV6SKD1</accession>
<keyword evidence="2" id="KW-0677">Repeat</keyword>
<dbReference type="Proteomes" id="UP000693946">
    <property type="component" value="Linkage Group LG12"/>
</dbReference>
<evidence type="ECO:0000259" key="6">
    <source>
        <dbReference type="Pfam" id="PF25023"/>
    </source>
</evidence>
<dbReference type="NCBIfam" id="TIGR01643">
    <property type="entry name" value="YD_repeat_2x"/>
    <property type="match status" value="1"/>
</dbReference>
<dbReference type="InterPro" id="IPR028916">
    <property type="entry name" value="Tox-GHH_dom"/>
</dbReference>
<evidence type="ECO:0000313" key="7">
    <source>
        <dbReference type="EMBL" id="KAG7517522.1"/>
    </source>
</evidence>
<dbReference type="GO" id="GO:0043005">
    <property type="term" value="C:neuron projection"/>
    <property type="evidence" value="ECO:0007669"/>
    <property type="project" value="TreeGrafter"/>
</dbReference>
<dbReference type="GO" id="GO:0042803">
    <property type="term" value="F:protein homodimerization activity"/>
    <property type="evidence" value="ECO:0007669"/>
    <property type="project" value="TreeGrafter"/>
</dbReference>
<dbReference type="FunFam" id="2.120.10.30:FF:000003">
    <property type="entry name" value="Teneurin transmembrane protein 2"/>
    <property type="match status" value="1"/>
</dbReference>
<proteinExistence type="predicted"/>
<dbReference type="InterPro" id="IPR006530">
    <property type="entry name" value="YD"/>
</dbReference>
<dbReference type="EMBL" id="JAGKHQ010000004">
    <property type="protein sequence ID" value="KAG7517522.1"/>
    <property type="molecule type" value="Genomic_DNA"/>
</dbReference>
<feature type="domain" description="Tox-GHH" evidence="4">
    <location>
        <begin position="2120"/>
        <end position="2197"/>
    </location>
</feature>
<evidence type="ECO:0000256" key="2">
    <source>
        <dbReference type="ARBA" id="ARBA00022737"/>
    </source>
</evidence>
<dbReference type="GO" id="GO:0050839">
    <property type="term" value="F:cell adhesion molecule binding"/>
    <property type="evidence" value="ECO:0007669"/>
    <property type="project" value="TreeGrafter"/>
</dbReference>
<comment type="caution">
    <text evidence="7">The sequence shown here is derived from an EMBL/GenBank/DDBJ whole genome shotgun (WGS) entry which is preliminary data.</text>
</comment>
<dbReference type="GO" id="GO:0048666">
    <property type="term" value="P:neuron development"/>
    <property type="evidence" value="ECO:0007669"/>
    <property type="project" value="TreeGrafter"/>
</dbReference>
<gene>
    <name evidence="7" type="ORF">JOB18_010072</name>
</gene>